<dbReference type="Pfam" id="PF08154">
    <property type="entry name" value="NLE"/>
    <property type="match status" value="1"/>
</dbReference>
<keyword evidence="3 7" id="KW-0853">WD repeat</keyword>
<dbReference type="GO" id="GO:0000463">
    <property type="term" value="P:maturation of LSU-rRNA from tricistronic rRNA transcript (SSU-rRNA, 5.8S rRNA, LSU-rRNA)"/>
    <property type="evidence" value="ECO:0007669"/>
    <property type="project" value="UniProtKB-UniRule"/>
</dbReference>
<dbReference type="InterPro" id="IPR059104">
    <property type="entry name" value="Beta-prop_EIPR1-like"/>
</dbReference>
<dbReference type="AlphaFoldDB" id="A0A1Y3B1W5"/>
<dbReference type="Pfam" id="PF00400">
    <property type="entry name" value="WD40"/>
    <property type="match status" value="3"/>
</dbReference>
<organism evidence="10 11">
    <name type="scientific">Euroglyphus maynei</name>
    <name type="common">Mayne's house dust mite</name>
    <dbReference type="NCBI Taxonomy" id="6958"/>
    <lineage>
        <taxon>Eukaryota</taxon>
        <taxon>Metazoa</taxon>
        <taxon>Ecdysozoa</taxon>
        <taxon>Arthropoda</taxon>
        <taxon>Chelicerata</taxon>
        <taxon>Arachnida</taxon>
        <taxon>Acari</taxon>
        <taxon>Acariformes</taxon>
        <taxon>Sarcoptiformes</taxon>
        <taxon>Astigmata</taxon>
        <taxon>Psoroptidia</taxon>
        <taxon>Analgoidea</taxon>
        <taxon>Pyroglyphidae</taxon>
        <taxon>Pyroglyphinae</taxon>
        <taxon>Euroglyphus</taxon>
    </lineage>
</organism>
<evidence type="ECO:0000256" key="5">
    <source>
        <dbReference type="ARBA" id="ARBA00023242"/>
    </source>
</evidence>
<dbReference type="InterPro" id="IPR015943">
    <property type="entry name" value="WD40/YVTN_repeat-like_dom_sf"/>
</dbReference>
<feature type="repeat" description="WD" evidence="7">
    <location>
        <begin position="258"/>
        <end position="300"/>
    </location>
</feature>
<dbReference type="Pfam" id="PF23609">
    <property type="entry name" value="Beta-prop_EIPR1"/>
    <property type="match status" value="1"/>
</dbReference>
<evidence type="ECO:0000259" key="8">
    <source>
        <dbReference type="Pfam" id="PF08154"/>
    </source>
</evidence>
<evidence type="ECO:0000256" key="3">
    <source>
        <dbReference type="ARBA" id="ARBA00022574"/>
    </source>
</evidence>
<comment type="similarity">
    <text evidence="6">Belongs to the WD repeat WDR12/YTM1 family.</text>
</comment>
<feature type="repeat" description="WD" evidence="7">
    <location>
        <begin position="194"/>
        <end position="224"/>
    </location>
</feature>
<proteinExistence type="inferred from homology"/>
<evidence type="ECO:0000313" key="11">
    <source>
        <dbReference type="Proteomes" id="UP000194236"/>
    </source>
</evidence>
<evidence type="ECO:0000256" key="6">
    <source>
        <dbReference type="HAMAP-Rule" id="MF_03029"/>
    </source>
</evidence>
<dbReference type="PANTHER" id="PTHR19855:SF11">
    <property type="entry name" value="RIBOSOME BIOGENESIS PROTEIN WDR12"/>
    <property type="match status" value="1"/>
</dbReference>
<evidence type="ECO:0000256" key="7">
    <source>
        <dbReference type="PROSITE-ProRule" id="PRU00221"/>
    </source>
</evidence>
<keyword evidence="2 6" id="KW-0698">rRNA processing</keyword>
<dbReference type="PROSITE" id="PS50294">
    <property type="entry name" value="WD_REPEATS_REGION"/>
    <property type="match status" value="2"/>
</dbReference>
<dbReference type="CDD" id="cd00200">
    <property type="entry name" value="WD40"/>
    <property type="match status" value="1"/>
</dbReference>
<evidence type="ECO:0000256" key="4">
    <source>
        <dbReference type="ARBA" id="ARBA00022737"/>
    </source>
</evidence>
<comment type="subcellular location">
    <subcellularLocation>
        <location evidence="6">Nucleus</location>
        <location evidence="6">Nucleolus</location>
    </subcellularLocation>
    <subcellularLocation>
        <location evidence="6">Nucleus</location>
        <location evidence="6">Nucleoplasm</location>
    </subcellularLocation>
</comment>
<feature type="repeat" description="WD" evidence="7">
    <location>
        <begin position="345"/>
        <end position="381"/>
    </location>
</feature>
<dbReference type="GO" id="GO:0005730">
    <property type="term" value="C:nucleolus"/>
    <property type="evidence" value="ECO:0007669"/>
    <property type="project" value="UniProtKB-SubCell"/>
</dbReference>
<dbReference type="Proteomes" id="UP000194236">
    <property type="component" value="Unassembled WGS sequence"/>
</dbReference>
<dbReference type="HAMAP" id="MF_03029">
    <property type="entry name" value="WDR12"/>
    <property type="match status" value="1"/>
</dbReference>
<keyword evidence="1 6" id="KW-0690">Ribosome biogenesis</keyword>
<sequence>MDSNDLIVNFITKDQRYAIPSIPINIKSSSTSEEFDKIIKALIKDDNEKINLKEIEFDFLINGKLLRQTIDEFIKHENISTEIQIEIEYFVKCEPPKPHKSFLHDDWVASVDTIDEWILSGCYDCSAHIWNVKNGQHKIAIPAHSSSIKAVKWIRNGLGQKNQKYSFVTCSHDETAMLWNWDAKLNQVEHVFTYIGHCRSVDCVDQHKDLIATGSYDNMLKIWSATDQIDNDDHVNEGVDVEMKDISKKKLRSSAITMDGHKESISGCVWLHEQVPTVLTVSLDQTMKIWDIEVGEQKQSFTSSKSFLDVAYCPSTGHIITASCDRHIRVWDLRQNQGSLVKNVYSSHDAWISSVDWSPTNPNLFVSGSYDSTAKQWDIRSPMAPLYDLLGHQDKIMSINWSNEQFIVSGGADSQIKIFSCLL</sequence>
<keyword evidence="4" id="KW-0677">Repeat</keyword>
<keyword evidence="5 6" id="KW-0539">Nucleus</keyword>
<feature type="repeat" description="WD" evidence="7">
    <location>
        <begin position="310"/>
        <end position="341"/>
    </location>
</feature>
<feature type="domain" description="EIPR1-like beta-propeller" evidence="9">
    <location>
        <begin position="279"/>
        <end position="419"/>
    </location>
</feature>
<dbReference type="InterPro" id="IPR012972">
    <property type="entry name" value="NLE"/>
</dbReference>
<dbReference type="EMBL" id="MUJZ01052222">
    <property type="protein sequence ID" value="OTF73305.1"/>
    <property type="molecule type" value="Genomic_DNA"/>
</dbReference>
<protein>
    <recommendedName>
        <fullName evidence="6">Ribosome biogenesis protein WDR12 homolog</fullName>
    </recommendedName>
</protein>
<keyword evidence="11" id="KW-1185">Reference proteome</keyword>
<dbReference type="Gene3D" id="2.130.10.10">
    <property type="entry name" value="YVTN repeat-like/Quinoprotein amine dehydrogenase"/>
    <property type="match status" value="1"/>
</dbReference>
<dbReference type="GO" id="GO:0043021">
    <property type="term" value="F:ribonucleoprotein complex binding"/>
    <property type="evidence" value="ECO:0007669"/>
    <property type="project" value="UniProtKB-UniRule"/>
</dbReference>
<dbReference type="PROSITE" id="PS00678">
    <property type="entry name" value="WD_REPEATS_1"/>
    <property type="match status" value="2"/>
</dbReference>
<dbReference type="GO" id="GO:0005654">
    <property type="term" value="C:nucleoplasm"/>
    <property type="evidence" value="ECO:0007669"/>
    <property type="project" value="UniProtKB-SubCell"/>
</dbReference>
<dbReference type="FunFam" id="2.130.10.10:FF:001898">
    <property type="entry name" value="Ribosome biogenesis protein WDR12 homolog"/>
    <property type="match status" value="1"/>
</dbReference>
<dbReference type="SUPFAM" id="SSF50978">
    <property type="entry name" value="WD40 repeat-like"/>
    <property type="match status" value="1"/>
</dbReference>
<name>A0A1Y3B1W5_EURMA</name>
<dbReference type="OrthoDB" id="10251381at2759"/>
<accession>A0A1Y3B1W5</accession>
<dbReference type="PRINTS" id="PR00320">
    <property type="entry name" value="GPROTEINBRPT"/>
</dbReference>
<dbReference type="InterPro" id="IPR020472">
    <property type="entry name" value="WD40_PAC1"/>
</dbReference>
<dbReference type="GO" id="GO:0030687">
    <property type="term" value="C:preribosome, large subunit precursor"/>
    <property type="evidence" value="ECO:0007669"/>
    <property type="project" value="UniProtKB-UniRule"/>
</dbReference>
<dbReference type="PROSITE" id="PS50082">
    <property type="entry name" value="WD_REPEATS_2"/>
    <property type="match status" value="5"/>
</dbReference>
<dbReference type="SMART" id="SM00320">
    <property type="entry name" value="WD40"/>
    <property type="match status" value="7"/>
</dbReference>
<evidence type="ECO:0000259" key="9">
    <source>
        <dbReference type="Pfam" id="PF23609"/>
    </source>
</evidence>
<dbReference type="InterPro" id="IPR036322">
    <property type="entry name" value="WD40_repeat_dom_sf"/>
</dbReference>
<dbReference type="InterPro" id="IPR019775">
    <property type="entry name" value="WD40_repeat_CS"/>
</dbReference>
<feature type="domain" description="NLE" evidence="8">
    <location>
        <begin position="7"/>
        <end position="74"/>
    </location>
</feature>
<evidence type="ECO:0000256" key="2">
    <source>
        <dbReference type="ARBA" id="ARBA00022552"/>
    </source>
</evidence>
<dbReference type="InterPro" id="IPR001680">
    <property type="entry name" value="WD40_rpt"/>
</dbReference>
<evidence type="ECO:0000313" key="10">
    <source>
        <dbReference type="EMBL" id="OTF73305.1"/>
    </source>
</evidence>
<feature type="repeat" description="WD" evidence="7">
    <location>
        <begin position="389"/>
        <end position="420"/>
    </location>
</feature>
<dbReference type="InterPro" id="IPR028599">
    <property type="entry name" value="WDR12/Ytm1"/>
</dbReference>
<reference evidence="10 11" key="1">
    <citation type="submission" date="2017-03" db="EMBL/GenBank/DDBJ databases">
        <title>Genome Survey of Euroglyphus maynei.</title>
        <authorList>
            <person name="Arlian L.G."/>
            <person name="Morgan M.S."/>
            <person name="Rider S.D."/>
        </authorList>
    </citation>
    <scope>NUCLEOTIDE SEQUENCE [LARGE SCALE GENOMIC DNA]</scope>
    <source>
        <strain evidence="10">Arlian Lab</strain>
        <tissue evidence="10">Whole body</tissue>
    </source>
</reference>
<dbReference type="PANTHER" id="PTHR19855">
    <property type="entry name" value="WD40 REPEAT PROTEIN 12, 37"/>
    <property type="match status" value="1"/>
</dbReference>
<dbReference type="GO" id="GO:0000466">
    <property type="term" value="P:maturation of 5.8S rRNA from tricistronic rRNA transcript (SSU-rRNA, 5.8S rRNA, LSU-rRNA)"/>
    <property type="evidence" value="ECO:0007669"/>
    <property type="project" value="UniProtKB-UniRule"/>
</dbReference>
<comment type="function">
    <text evidence="6">Required for maturation of ribosomal RNAs and formation of the large ribosomal subunit.</text>
</comment>
<gene>
    <name evidence="10" type="ORF">BLA29_003149</name>
</gene>
<comment type="caution">
    <text evidence="10">The sequence shown here is derived from an EMBL/GenBank/DDBJ whole genome shotgun (WGS) entry which is preliminary data.</text>
</comment>
<evidence type="ECO:0000256" key="1">
    <source>
        <dbReference type="ARBA" id="ARBA00022517"/>
    </source>
</evidence>